<dbReference type="PANTHER" id="PTHR43300:SF7">
    <property type="entry name" value="UDP-N-ACETYLBACILLOSAMINE N-ACETYLTRANSFERASE"/>
    <property type="match status" value="1"/>
</dbReference>
<proteinExistence type="predicted"/>
<dbReference type="Proteomes" id="UP000652153">
    <property type="component" value="Unassembled WGS sequence"/>
</dbReference>
<protein>
    <submittedName>
        <fullName evidence="2">Transferase</fullName>
    </submittedName>
</protein>
<reference evidence="3" key="1">
    <citation type="journal article" date="2019" name="Int. J. Syst. Evol. Microbiol.">
        <title>The Global Catalogue of Microorganisms (GCM) 10K type strain sequencing project: providing services to taxonomists for standard genome sequencing and annotation.</title>
        <authorList>
            <consortium name="The Broad Institute Genomics Platform"/>
            <consortium name="The Broad Institute Genome Sequencing Center for Infectious Disease"/>
            <person name="Wu L."/>
            <person name="Ma J."/>
        </authorList>
    </citation>
    <scope>NUCLEOTIDE SEQUENCE [LARGE SCALE GENOMIC DNA]</scope>
    <source>
        <strain evidence="3">CGMCC 1.12770</strain>
    </source>
</reference>
<dbReference type="Pfam" id="PF17836">
    <property type="entry name" value="PglD_N"/>
    <property type="match status" value="1"/>
</dbReference>
<dbReference type="InterPro" id="IPR020019">
    <property type="entry name" value="AcTrfase_PglD-like"/>
</dbReference>
<dbReference type="Pfam" id="PF00132">
    <property type="entry name" value="Hexapep"/>
    <property type="match status" value="1"/>
</dbReference>
<evidence type="ECO:0000313" key="2">
    <source>
        <dbReference type="EMBL" id="GGH64382.1"/>
    </source>
</evidence>
<dbReference type="Gene3D" id="2.160.10.10">
    <property type="entry name" value="Hexapeptide repeat proteins"/>
    <property type="match status" value="1"/>
</dbReference>
<keyword evidence="3" id="KW-1185">Reference proteome</keyword>
<dbReference type="InterPro" id="IPR041561">
    <property type="entry name" value="PglD_N"/>
</dbReference>
<name>A0ABQ1ZG95_9BACL</name>
<dbReference type="InterPro" id="IPR050179">
    <property type="entry name" value="Trans_hexapeptide_repeat"/>
</dbReference>
<dbReference type="InterPro" id="IPR001451">
    <property type="entry name" value="Hexapep"/>
</dbReference>
<feature type="domain" description="PglD N-terminal" evidence="1">
    <location>
        <begin position="4"/>
        <end position="77"/>
    </location>
</feature>
<sequence length="209" mass="22040">MGYIIFGAGGHGKVVFDNLRSMGAEIIGVMDDQWPEEKWRGVPYLGGINQFDKIATNHINALYIIAIGQNSIREKIAFFFEQKGVLFGKAIHSSAVISADACIGDGTVIMANSVVNADARIGRHVIINTGTTVDHDCNVKDYVHLSPGVHLAGGVEVGSNTHIGIGACLIPQVKVGREVIIGAGGCVVHNIPDSVTAIGCPAKVISKNQ</sequence>
<dbReference type="Gene3D" id="3.40.50.20">
    <property type="match status" value="1"/>
</dbReference>
<evidence type="ECO:0000259" key="1">
    <source>
        <dbReference type="Pfam" id="PF17836"/>
    </source>
</evidence>
<keyword evidence="2" id="KW-0808">Transferase</keyword>
<dbReference type="PANTHER" id="PTHR43300">
    <property type="entry name" value="ACETYLTRANSFERASE"/>
    <property type="match status" value="1"/>
</dbReference>
<evidence type="ECO:0000313" key="3">
    <source>
        <dbReference type="Proteomes" id="UP000652153"/>
    </source>
</evidence>
<accession>A0ABQ1ZG95</accession>
<dbReference type="GO" id="GO:0016740">
    <property type="term" value="F:transferase activity"/>
    <property type="evidence" value="ECO:0007669"/>
    <property type="project" value="UniProtKB-KW"/>
</dbReference>
<gene>
    <name evidence="2" type="primary">lpsB</name>
    <name evidence="2" type="ORF">GCM10008014_42710</name>
</gene>
<dbReference type="SUPFAM" id="SSF51161">
    <property type="entry name" value="Trimeric LpxA-like enzymes"/>
    <property type="match status" value="1"/>
</dbReference>
<organism evidence="2 3">
    <name type="scientific">Paenibacillus silvae</name>
    <dbReference type="NCBI Taxonomy" id="1325358"/>
    <lineage>
        <taxon>Bacteria</taxon>
        <taxon>Bacillati</taxon>
        <taxon>Bacillota</taxon>
        <taxon>Bacilli</taxon>
        <taxon>Bacillales</taxon>
        <taxon>Paenibacillaceae</taxon>
        <taxon>Paenibacillus</taxon>
    </lineage>
</organism>
<dbReference type="InterPro" id="IPR011004">
    <property type="entry name" value="Trimer_LpxA-like_sf"/>
</dbReference>
<dbReference type="EMBL" id="BMFU01000007">
    <property type="protein sequence ID" value="GGH64382.1"/>
    <property type="molecule type" value="Genomic_DNA"/>
</dbReference>
<comment type="caution">
    <text evidence="2">The sequence shown here is derived from an EMBL/GenBank/DDBJ whole genome shotgun (WGS) entry which is preliminary data.</text>
</comment>
<dbReference type="RefSeq" id="WP_188593787.1">
    <property type="nucleotide sequence ID" value="NZ_BMFU01000007.1"/>
</dbReference>
<dbReference type="CDD" id="cd03360">
    <property type="entry name" value="LbH_AT_putative"/>
    <property type="match status" value="1"/>
</dbReference>
<dbReference type="NCBIfam" id="TIGR03570">
    <property type="entry name" value="NeuD_NnaD"/>
    <property type="match status" value="1"/>
</dbReference>